<feature type="chain" id="PRO_5046010340" description="Secreted protein" evidence="2">
    <location>
        <begin position="26"/>
        <end position="133"/>
    </location>
</feature>
<keyword evidence="4" id="KW-1185">Reference proteome</keyword>
<keyword evidence="1" id="KW-0472">Membrane</keyword>
<name>A0ABW9WVZ3_9FIRM</name>
<dbReference type="Proteomes" id="UP000474718">
    <property type="component" value="Unassembled WGS sequence"/>
</dbReference>
<evidence type="ECO:0000256" key="2">
    <source>
        <dbReference type="SAM" id="SignalP"/>
    </source>
</evidence>
<evidence type="ECO:0000313" key="4">
    <source>
        <dbReference type="Proteomes" id="UP000474718"/>
    </source>
</evidence>
<feature type="signal peptide" evidence="2">
    <location>
        <begin position="1"/>
        <end position="25"/>
    </location>
</feature>
<keyword evidence="2" id="KW-0732">Signal</keyword>
<keyword evidence="1" id="KW-1133">Transmembrane helix</keyword>
<feature type="transmembrane region" description="Helical" evidence="1">
    <location>
        <begin position="96"/>
        <end position="117"/>
    </location>
</feature>
<dbReference type="EMBL" id="WWVX01000006">
    <property type="protein sequence ID" value="MZL69946.1"/>
    <property type="molecule type" value="Genomic_DNA"/>
</dbReference>
<dbReference type="RefSeq" id="WP_161213491.1">
    <property type="nucleotide sequence ID" value="NZ_FQVY01000002.1"/>
</dbReference>
<keyword evidence="1" id="KW-0812">Transmembrane</keyword>
<reference evidence="3 4" key="1">
    <citation type="journal article" date="2019" name="Nat. Med.">
        <title>A library of human gut bacterial isolates paired with longitudinal multiomics data enables mechanistic microbiome research.</title>
        <authorList>
            <person name="Poyet M."/>
            <person name="Groussin M."/>
            <person name="Gibbons S.M."/>
            <person name="Avila-Pacheco J."/>
            <person name="Jiang X."/>
            <person name="Kearney S.M."/>
            <person name="Perrotta A.R."/>
            <person name="Berdy B."/>
            <person name="Zhao S."/>
            <person name="Lieberman T.D."/>
            <person name="Swanson P.K."/>
            <person name="Smith M."/>
            <person name="Roesemann S."/>
            <person name="Alexander J.E."/>
            <person name="Rich S.A."/>
            <person name="Livny J."/>
            <person name="Vlamakis H."/>
            <person name="Clish C."/>
            <person name="Bullock K."/>
            <person name="Deik A."/>
            <person name="Scott J."/>
            <person name="Pierce K.A."/>
            <person name="Xavier R.J."/>
            <person name="Alm E.J."/>
        </authorList>
    </citation>
    <scope>NUCLEOTIDE SEQUENCE [LARGE SCALE GENOMIC DNA]</scope>
    <source>
        <strain evidence="3 4">BIOML-A2</strain>
    </source>
</reference>
<protein>
    <recommendedName>
        <fullName evidence="5">Secreted protein</fullName>
    </recommendedName>
</protein>
<comment type="caution">
    <text evidence="3">The sequence shown here is derived from an EMBL/GenBank/DDBJ whole genome shotgun (WGS) entry which is preliminary data.</text>
</comment>
<organism evidence="3 4">
    <name type="scientific">Bittarella massiliensis</name>
    <name type="common">ex Durand et al. 2017</name>
    <dbReference type="NCBI Taxonomy" id="1720313"/>
    <lineage>
        <taxon>Bacteria</taxon>
        <taxon>Bacillati</taxon>
        <taxon>Bacillota</taxon>
        <taxon>Clostridia</taxon>
        <taxon>Eubacteriales</taxon>
        <taxon>Oscillospiraceae</taxon>
        <taxon>Bittarella (ex Durand et al. 2017)</taxon>
    </lineage>
</organism>
<accession>A0ABW9WVZ3</accession>
<evidence type="ECO:0000256" key="1">
    <source>
        <dbReference type="SAM" id="Phobius"/>
    </source>
</evidence>
<evidence type="ECO:0000313" key="3">
    <source>
        <dbReference type="EMBL" id="MZL69946.1"/>
    </source>
</evidence>
<evidence type="ECO:0008006" key="5">
    <source>
        <dbReference type="Google" id="ProtNLM"/>
    </source>
</evidence>
<sequence length="133" mass="14638">MVTIKRAAGSLRLVFAISNSIALLAAVCVPARRERPSADRGGNRRGNITPLLGATTDQQSLNRYKMRVKNVVQCGPMPVQKHLDVPTMCTFSFADKVLFCCKILANLLCASWLFLLYGHKKQAGKKPYTLSSL</sequence>
<gene>
    <name evidence="3" type="ORF">GT747_09300</name>
</gene>
<proteinExistence type="predicted"/>